<feature type="region of interest" description="Disordered" evidence="3">
    <location>
        <begin position="382"/>
        <end position="456"/>
    </location>
</feature>
<dbReference type="PRINTS" id="PR00499">
    <property type="entry name" value="P67PHOX"/>
</dbReference>
<reference evidence="5 6" key="1">
    <citation type="submission" date="2014-07" db="EMBL/GenBank/DDBJ databases">
        <title>Genomic and transcriptomic analysis on Apis cerana provide comprehensive insights into honey bee biology.</title>
        <authorList>
            <person name="Diao Q."/>
            <person name="Sun L."/>
            <person name="Zheng H."/>
            <person name="Zheng H."/>
            <person name="Xu S."/>
            <person name="Wang S."/>
            <person name="Zeng Z."/>
            <person name="Hu F."/>
            <person name="Su S."/>
            <person name="Wu J."/>
        </authorList>
    </citation>
    <scope>NUCLEOTIDE SEQUENCE [LARGE SCALE GENOMIC DNA]</scope>
    <source>
        <tissue evidence="5">Pupae without intestine</tissue>
    </source>
</reference>
<gene>
    <name evidence="5" type="ORF">APICC_06821</name>
</gene>
<dbReference type="PANTHER" id="PTHR14167:SF116">
    <property type="entry name" value="CAP, ISOFORM AC"/>
    <property type="match status" value="1"/>
</dbReference>
<accession>A0A2A3EA17</accession>
<dbReference type="CDD" id="cd11781">
    <property type="entry name" value="SH3_Sorbs_1"/>
    <property type="match status" value="1"/>
</dbReference>
<dbReference type="Proteomes" id="UP000242457">
    <property type="component" value="Unassembled WGS sequence"/>
</dbReference>
<feature type="domain" description="SH3" evidence="4">
    <location>
        <begin position="694"/>
        <end position="753"/>
    </location>
</feature>
<feature type="compositionally biased region" description="Basic and acidic residues" evidence="3">
    <location>
        <begin position="242"/>
        <end position="265"/>
    </location>
</feature>
<dbReference type="InterPro" id="IPR050384">
    <property type="entry name" value="Endophilin_SH3RF"/>
</dbReference>
<dbReference type="Pfam" id="PF00018">
    <property type="entry name" value="SH3_1"/>
    <property type="match status" value="1"/>
</dbReference>
<feature type="domain" description="SH3" evidence="4">
    <location>
        <begin position="763"/>
        <end position="822"/>
    </location>
</feature>
<feature type="compositionally biased region" description="Basic and acidic residues" evidence="3">
    <location>
        <begin position="173"/>
        <end position="187"/>
    </location>
</feature>
<feature type="region of interest" description="Disordered" evidence="3">
    <location>
        <begin position="227"/>
        <end position="271"/>
    </location>
</feature>
<sequence>MEQGNICARFKDEKFKLLKCEYMRMQCNILIEMQRATSVWIEPDPRPYPEEPCRWSWRPKTEFERAYFGEFSADKSRPSSRPDSAASEVCKKKKRDGENGEPGSGTRERLHEIFERNRYLRRKFFMGEAVVGGYFGGARSGYGSTETIASQSNRSSVSSGDRRSRCRSNVTIEGERFSHEARRRASDDYDDDDDNGSMNVTRVEGGGILATSKNGKLLVNVAAGNGWTNSRRVNGEEEDSNDSSRRRSSLRGEESKPVSEIDRNNENNAKLPSDQLQNLCKSLPNLHACKNGKNSLFAEDFELDRQTDLSNSCADLNSFTLRRLKVSKPPPPLDLSRVNERFEEELEREHSRSNTVQVSLIRNYNCPLEGRPIVVRDECSSDENREGSIEGCSNSREAGSVETAVVEKNDRKYDSSLASRSRDRGSLDGDPVESAPQVGESVRKDRGEDREANSNLDKRDVCARVVAGNSTGEKEEEEESWNRFLTAYLSTMDELQSPQLVNNCKNSMMDAGRRETFHERRRRPPLSDHANSMNGGQAGNGSTLPSVYGPIPYSHVRIVAQYRECIYSRNSLNFDFLLCGSVYSLYNYCNFEYLKSPRRYVEGEVTIHYRSPVRTEAKEPLSEEELARRSAENMRRVYQEERRRKYLQELHDIDSRRHTDNFIPSQKSPIPLNRYDDFVDDLSHRSRSQEQTPEPRLVARALYNFIGQSCRELNFRRGDIIFVRRQVDKNWYEGEHNAMIGLFPSNYVEILPYDGMRTTPKKPYEGQARAKFNFVAQTNLELSLAKGELVVLTRRVDENWYEGRIGNRKGIFPISYVEVITEPGLRSETPTQNKPVAAPAAHSLLANGSAGGKMSMGPHHYMPSIPVNMNTTQPHYNSLPRMGGNKLHVSEALHIDTHSEPIPIERKKNRQNIYFTFNNRIINCIITTEFLKRIILSSFQYRALYNYRPQNEDELELKEGDTVYVMEKCDDGWYVGSSQRTGYFVCLPKLIFL</sequence>
<dbReference type="Gene3D" id="2.30.30.40">
    <property type="entry name" value="SH3 Domains"/>
    <property type="match status" value="3"/>
</dbReference>
<dbReference type="CDD" id="cd11782">
    <property type="entry name" value="SH3_Sorbs_2"/>
    <property type="match status" value="1"/>
</dbReference>
<feature type="region of interest" description="Disordered" evidence="3">
    <location>
        <begin position="73"/>
        <end position="109"/>
    </location>
</feature>
<feature type="domain" description="SH3" evidence="4">
    <location>
        <begin position="936"/>
        <end position="993"/>
    </location>
</feature>
<evidence type="ECO:0000313" key="5">
    <source>
        <dbReference type="EMBL" id="PBC28016.1"/>
    </source>
</evidence>
<dbReference type="AlphaFoldDB" id="A0A2A3EA17"/>
<evidence type="ECO:0000259" key="4">
    <source>
        <dbReference type="PROSITE" id="PS50002"/>
    </source>
</evidence>
<organism evidence="5 6">
    <name type="scientific">Apis cerana cerana</name>
    <name type="common">Oriental honeybee</name>
    <dbReference type="NCBI Taxonomy" id="94128"/>
    <lineage>
        <taxon>Eukaryota</taxon>
        <taxon>Metazoa</taxon>
        <taxon>Ecdysozoa</taxon>
        <taxon>Arthropoda</taxon>
        <taxon>Hexapoda</taxon>
        <taxon>Insecta</taxon>
        <taxon>Pterygota</taxon>
        <taxon>Neoptera</taxon>
        <taxon>Endopterygota</taxon>
        <taxon>Hymenoptera</taxon>
        <taxon>Apocrita</taxon>
        <taxon>Aculeata</taxon>
        <taxon>Apoidea</taxon>
        <taxon>Anthophila</taxon>
        <taxon>Apidae</taxon>
        <taxon>Apis</taxon>
    </lineage>
</organism>
<feature type="compositionally biased region" description="Low complexity" evidence="3">
    <location>
        <begin position="150"/>
        <end position="159"/>
    </location>
</feature>
<protein>
    <submittedName>
        <fullName evidence="5">Vinexin</fullName>
    </submittedName>
</protein>
<feature type="compositionally biased region" description="Basic and acidic residues" evidence="3">
    <location>
        <begin position="441"/>
        <end position="456"/>
    </location>
</feature>
<evidence type="ECO:0000313" key="6">
    <source>
        <dbReference type="Proteomes" id="UP000242457"/>
    </source>
</evidence>
<name>A0A2A3EA17_APICC</name>
<dbReference type="STRING" id="94128.A0A2A3EA17"/>
<evidence type="ECO:0000256" key="1">
    <source>
        <dbReference type="ARBA" id="ARBA00022443"/>
    </source>
</evidence>
<evidence type="ECO:0000256" key="3">
    <source>
        <dbReference type="SAM" id="MobiDB-lite"/>
    </source>
</evidence>
<feature type="compositionally biased region" description="Polar residues" evidence="3">
    <location>
        <begin position="529"/>
        <end position="543"/>
    </location>
</feature>
<proteinExistence type="predicted"/>
<dbReference type="SMART" id="SM00326">
    <property type="entry name" value="SH3"/>
    <property type="match status" value="3"/>
</dbReference>
<dbReference type="Pfam" id="PF14604">
    <property type="entry name" value="SH3_9"/>
    <property type="match status" value="1"/>
</dbReference>
<feature type="compositionally biased region" description="Basic and acidic residues" evidence="3">
    <location>
        <begin position="405"/>
        <end position="427"/>
    </location>
</feature>
<keyword evidence="1 2" id="KW-0728">SH3 domain</keyword>
<evidence type="ECO:0000256" key="2">
    <source>
        <dbReference type="PROSITE-ProRule" id="PRU00192"/>
    </source>
</evidence>
<dbReference type="InterPro" id="IPR036028">
    <property type="entry name" value="SH3-like_dom_sf"/>
</dbReference>
<feature type="region of interest" description="Disordered" evidence="3">
    <location>
        <begin position="145"/>
        <end position="200"/>
    </location>
</feature>
<dbReference type="OrthoDB" id="19092at2759"/>
<feature type="region of interest" description="Disordered" evidence="3">
    <location>
        <begin position="517"/>
        <end position="543"/>
    </location>
</feature>
<dbReference type="PROSITE" id="PS50002">
    <property type="entry name" value="SH3"/>
    <property type="match status" value="3"/>
</dbReference>
<dbReference type="EMBL" id="KZ288325">
    <property type="protein sequence ID" value="PBC28016.1"/>
    <property type="molecule type" value="Genomic_DNA"/>
</dbReference>
<keyword evidence="6" id="KW-1185">Reference proteome</keyword>
<dbReference type="PANTHER" id="PTHR14167">
    <property type="entry name" value="SH3 DOMAIN-CONTAINING"/>
    <property type="match status" value="1"/>
</dbReference>
<dbReference type="InterPro" id="IPR001452">
    <property type="entry name" value="SH3_domain"/>
</dbReference>
<dbReference type="Pfam" id="PF07653">
    <property type="entry name" value="SH3_2"/>
    <property type="match status" value="1"/>
</dbReference>
<dbReference type="SUPFAM" id="SSF50044">
    <property type="entry name" value="SH3-domain"/>
    <property type="match status" value="3"/>
</dbReference>